<gene>
    <name evidence="2" type="ORF">H9698_09840</name>
</gene>
<feature type="domain" description="Calcineurin-like phosphoesterase" evidence="1">
    <location>
        <begin position="1"/>
        <end position="194"/>
    </location>
</feature>
<name>A0A9D2TL33_9FIRM</name>
<dbReference type="GO" id="GO:0016787">
    <property type="term" value="F:hydrolase activity"/>
    <property type="evidence" value="ECO:0007669"/>
    <property type="project" value="InterPro"/>
</dbReference>
<dbReference type="Gene3D" id="3.60.21.10">
    <property type="match status" value="1"/>
</dbReference>
<sequence>MAIFVIGDLHLSMDGKKTMEVFPGWEHYMQRLEENWRAAVQPEDLVVLLGDTSWAMSLQETLQDFAFLHTLPGKKLLLKGNHDYWWTTMAKMERFFAEQGWNDFAFLHNNCVMHDGVALCGTRSWMFDASAPQDEKVMARECGRLRMSLQAAGEAEKIVFLHYPPIYPNANAEEVVALLHEYGVKRCFYGHLHGGSIRYAVQGRVDGIEYRLVSADSLRFCPVKI</sequence>
<protein>
    <submittedName>
        <fullName evidence="2">Metallophosphoesterase</fullName>
    </submittedName>
</protein>
<dbReference type="PANTHER" id="PTHR31302:SF22">
    <property type="entry name" value="PHOSPHOESTERASE"/>
    <property type="match status" value="1"/>
</dbReference>
<dbReference type="Pfam" id="PF00149">
    <property type="entry name" value="Metallophos"/>
    <property type="match status" value="1"/>
</dbReference>
<evidence type="ECO:0000313" key="3">
    <source>
        <dbReference type="Proteomes" id="UP000823918"/>
    </source>
</evidence>
<evidence type="ECO:0000313" key="2">
    <source>
        <dbReference type="EMBL" id="HJC73076.1"/>
    </source>
</evidence>
<accession>A0A9D2TL33</accession>
<reference evidence="2" key="2">
    <citation type="submission" date="2021-04" db="EMBL/GenBank/DDBJ databases">
        <authorList>
            <person name="Gilroy R."/>
        </authorList>
    </citation>
    <scope>NUCLEOTIDE SEQUENCE</scope>
    <source>
        <strain evidence="2">5933</strain>
    </source>
</reference>
<dbReference type="InterPro" id="IPR029052">
    <property type="entry name" value="Metallo-depent_PP-like"/>
</dbReference>
<dbReference type="SUPFAM" id="SSF56300">
    <property type="entry name" value="Metallo-dependent phosphatases"/>
    <property type="match status" value="1"/>
</dbReference>
<dbReference type="InterPro" id="IPR014578">
    <property type="entry name" value="Pesterase_CT488"/>
</dbReference>
<dbReference type="Proteomes" id="UP000823918">
    <property type="component" value="Unassembled WGS sequence"/>
</dbReference>
<dbReference type="PANTHER" id="PTHR31302">
    <property type="entry name" value="TRANSMEMBRANE PROTEIN WITH METALLOPHOSPHOESTERASE DOMAIN-RELATED"/>
    <property type="match status" value="1"/>
</dbReference>
<dbReference type="InterPro" id="IPR051158">
    <property type="entry name" value="Metallophosphoesterase_sf"/>
</dbReference>
<dbReference type="PIRSF" id="PIRSF033094">
    <property type="entry name" value="Pesterase_CT488"/>
    <property type="match status" value="1"/>
</dbReference>
<proteinExistence type="predicted"/>
<dbReference type="InterPro" id="IPR004843">
    <property type="entry name" value="Calcineurin-like_PHP"/>
</dbReference>
<organism evidence="2 3">
    <name type="scientific">Candidatus Ruthenibacterium merdavium</name>
    <dbReference type="NCBI Taxonomy" id="2838752"/>
    <lineage>
        <taxon>Bacteria</taxon>
        <taxon>Bacillati</taxon>
        <taxon>Bacillota</taxon>
        <taxon>Clostridia</taxon>
        <taxon>Eubacteriales</taxon>
        <taxon>Oscillospiraceae</taxon>
        <taxon>Ruthenibacterium</taxon>
    </lineage>
</organism>
<dbReference type="EMBL" id="DWWA01000051">
    <property type="protein sequence ID" value="HJC73076.1"/>
    <property type="molecule type" value="Genomic_DNA"/>
</dbReference>
<reference evidence="2" key="1">
    <citation type="journal article" date="2021" name="PeerJ">
        <title>Extensive microbial diversity within the chicken gut microbiome revealed by metagenomics and culture.</title>
        <authorList>
            <person name="Gilroy R."/>
            <person name="Ravi A."/>
            <person name="Getino M."/>
            <person name="Pursley I."/>
            <person name="Horton D.L."/>
            <person name="Alikhan N.F."/>
            <person name="Baker D."/>
            <person name="Gharbi K."/>
            <person name="Hall N."/>
            <person name="Watson M."/>
            <person name="Adriaenssens E.M."/>
            <person name="Foster-Nyarko E."/>
            <person name="Jarju S."/>
            <person name="Secka A."/>
            <person name="Antonio M."/>
            <person name="Oren A."/>
            <person name="Chaudhuri R.R."/>
            <person name="La Ragione R."/>
            <person name="Hildebrand F."/>
            <person name="Pallen M.J."/>
        </authorList>
    </citation>
    <scope>NUCLEOTIDE SEQUENCE</scope>
    <source>
        <strain evidence="2">5933</strain>
    </source>
</reference>
<evidence type="ECO:0000259" key="1">
    <source>
        <dbReference type="Pfam" id="PF00149"/>
    </source>
</evidence>
<comment type="caution">
    <text evidence="2">The sequence shown here is derived from an EMBL/GenBank/DDBJ whole genome shotgun (WGS) entry which is preliminary data.</text>
</comment>
<dbReference type="AlphaFoldDB" id="A0A9D2TL33"/>